<dbReference type="InterPro" id="IPR004843">
    <property type="entry name" value="Calcineurin-like_PHP"/>
</dbReference>
<dbReference type="InterPro" id="IPR029052">
    <property type="entry name" value="Metallo-depent_PP-like"/>
</dbReference>
<evidence type="ECO:0000313" key="6">
    <source>
        <dbReference type="EMBL" id="ANP46542.1"/>
    </source>
</evidence>
<keyword evidence="7" id="KW-1185">Reference proteome</keyword>
<dbReference type="GO" id="GO:0016787">
    <property type="term" value="F:hydrolase activity"/>
    <property type="evidence" value="ECO:0007669"/>
    <property type="project" value="UniProtKB-KW"/>
</dbReference>
<dbReference type="PANTHER" id="PTHR42988">
    <property type="entry name" value="PHOSPHOHYDROLASE"/>
    <property type="match status" value="1"/>
</dbReference>
<dbReference type="KEGG" id="cbot:ATE48_11745"/>
<evidence type="ECO:0000313" key="7">
    <source>
        <dbReference type="Proteomes" id="UP000092498"/>
    </source>
</evidence>
<name>A0A1B1AJ09_9PROT</name>
<dbReference type="InterPro" id="IPR050884">
    <property type="entry name" value="CNP_phosphodiesterase-III"/>
</dbReference>
<dbReference type="Gene3D" id="3.30.750.180">
    <property type="entry name" value="GpdQ, beta-strand dimerisation domain"/>
    <property type="match status" value="1"/>
</dbReference>
<dbReference type="STRING" id="1759059.ATE48_11745"/>
<reference evidence="6 7" key="1">
    <citation type="submission" date="2015-11" db="EMBL/GenBank/DDBJ databases">
        <title>Whole-Genome Sequence of Candidatus Oderbacter manganicum from the National Park Lower Oder Valley, Germany.</title>
        <authorList>
            <person name="Braun B."/>
            <person name="Liere K."/>
            <person name="Szewzyk U."/>
        </authorList>
    </citation>
    <scope>NUCLEOTIDE SEQUENCE [LARGE SCALE GENOMIC DNA]</scope>
    <source>
        <strain evidence="6 7">OTSz_A_272</strain>
    </source>
</reference>
<dbReference type="Pfam" id="PF00149">
    <property type="entry name" value="Metallophos"/>
    <property type="match status" value="1"/>
</dbReference>
<dbReference type="RefSeq" id="WP_066771746.1">
    <property type="nucleotide sequence ID" value="NZ_CP013244.1"/>
</dbReference>
<evidence type="ECO:0000256" key="1">
    <source>
        <dbReference type="ARBA" id="ARBA00022723"/>
    </source>
</evidence>
<organism evidence="6 7">
    <name type="scientific">Candidatus Viadribacter manganicus</name>
    <dbReference type="NCBI Taxonomy" id="1759059"/>
    <lineage>
        <taxon>Bacteria</taxon>
        <taxon>Pseudomonadati</taxon>
        <taxon>Pseudomonadota</taxon>
        <taxon>Alphaproteobacteria</taxon>
        <taxon>Hyphomonadales</taxon>
        <taxon>Hyphomonadaceae</taxon>
        <taxon>Candidatus Viadribacter</taxon>
    </lineage>
</organism>
<comment type="similarity">
    <text evidence="4">Belongs to the cyclic nucleotide phosphodiesterase class-III family.</text>
</comment>
<evidence type="ECO:0000259" key="5">
    <source>
        <dbReference type="Pfam" id="PF00149"/>
    </source>
</evidence>
<dbReference type="InParanoid" id="A0A1B1AJ09"/>
<dbReference type="Proteomes" id="UP000092498">
    <property type="component" value="Chromosome"/>
</dbReference>
<gene>
    <name evidence="6" type="ORF">ATE48_11745</name>
</gene>
<keyword evidence="1" id="KW-0479">Metal-binding</keyword>
<dbReference type="FunCoup" id="A0A1B1AJ09">
    <property type="interactions" value="48"/>
</dbReference>
<keyword evidence="2" id="KW-0378">Hydrolase</keyword>
<dbReference type="InterPro" id="IPR042281">
    <property type="entry name" value="GpdQ_beta-strand"/>
</dbReference>
<feature type="domain" description="Calcineurin-like phosphoesterase" evidence="5">
    <location>
        <begin position="5"/>
        <end position="193"/>
    </location>
</feature>
<dbReference type="Gene3D" id="3.60.21.40">
    <property type="entry name" value="GpdQ, catalytic alpha/beta sandwich domain"/>
    <property type="match status" value="1"/>
</dbReference>
<protein>
    <recommendedName>
        <fullName evidence="5">Calcineurin-like phosphoesterase domain-containing protein</fullName>
    </recommendedName>
</protein>
<accession>A0A1B1AJ09</accession>
<dbReference type="PANTHER" id="PTHR42988:SF2">
    <property type="entry name" value="CYCLIC NUCLEOTIDE PHOSPHODIESTERASE CBUA0032-RELATED"/>
    <property type="match status" value="1"/>
</dbReference>
<evidence type="ECO:0000256" key="4">
    <source>
        <dbReference type="ARBA" id="ARBA00025742"/>
    </source>
</evidence>
<keyword evidence="3" id="KW-0408">Iron</keyword>
<dbReference type="SUPFAM" id="SSF56300">
    <property type="entry name" value="Metallo-dependent phosphatases"/>
    <property type="match status" value="1"/>
</dbReference>
<dbReference type="OrthoDB" id="651281at2"/>
<proteinExistence type="inferred from homology"/>
<dbReference type="AlphaFoldDB" id="A0A1B1AJ09"/>
<dbReference type="GO" id="GO:0046872">
    <property type="term" value="F:metal ion binding"/>
    <property type="evidence" value="ECO:0007669"/>
    <property type="project" value="UniProtKB-KW"/>
</dbReference>
<sequence length="252" mass="27459">MSGTFRLAQISDTHVRADDGGVAAAHLKRALAQAKDYGADLILLTGDLVNDAGEDEYAVLAEAIADPPAPLYLMPGNHDDRGLIRRAFPQHLYLSHEGPLHFAIEHFPVRIIALDDIVPGETHGLLRRSGLEWLESMLSAERGRPTMVALHHPPFLTHDLLFDKIGLLDGEAFADVISRHRQVLRVICGHHHRVAFGQSAHAPVIVAPSTSWTYGLALNEGQQIAPITAEPSGWMLHAWTPAGGFASHFMGL</sequence>
<evidence type="ECO:0000256" key="2">
    <source>
        <dbReference type="ARBA" id="ARBA00022801"/>
    </source>
</evidence>
<dbReference type="EMBL" id="CP013244">
    <property type="protein sequence ID" value="ANP46542.1"/>
    <property type="molecule type" value="Genomic_DNA"/>
</dbReference>
<evidence type="ECO:0000256" key="3">
    <source>
        <dbReference type="ARBA" id="ARBA00023004"/>
    </source>
</evidence>
<dbReference type="InterPro" id="IPR042283">
    <property type="entry name" value="GpdQ_catalytic"/>
</dbReference>